<evidence type="ECO:0000256" key="1">
    <source>
        <dbReference type="ARBA" id="ARBA00022679"/>
    </source>
</evidence>
<sequence>MSVWMRRFVFVRAGTAPSVRAGLNLADLRRTLGRDAADRGVQTLVFTVTVGDPASPSNGARAQSAIALEEIRGSLSPGLATALEVARGLWGVSQAEKAGQPDLFAGADADESESWVNEPLAGVASQAMADELAVAANALPPWLEAIVCGGYGFLLPLGLRRRFFQSCSFGVNRSIAWLQTQAAAAAAGASGGQPSGGRLLRRDVVQVSRDHLLEHAQQIMLAYTTPTSLASVLEFRFQGERGLGAGVTASFYSAVAAAMHARGALGKLPLWVDSDSLAPVGEPITHPNGLFPMPLGRGHPRRGAVLAQFKFLGRLAARCLIDSQVLPLPLSLDFMRLVLAVSGGGAADDAPPPSATAVTAVTAEAAALAPRDLPRVYAEPGAVLLRLSRALHTTSTPETSTLETSTVADAATAAAQLDGMPLSDWLEAACLSMVDPLSGERLACAAGPGEAPAVTPANVHHFVGELLLKWLGYGVVPQAQAFVAGCAEAFPARKLRAFSAAELRDQLCGQEPLDWPLEYLEAVVSPGAGYTRNSEPFRALLHCLSDMDLPTKRRFLLFVLGCPRLPPGGLGGLTPPLEVSRRQQGGFASSFASEEQVNRDLPFARTCTHTLHLPPYSNQATLLEKLIYAMDNSRDIIDRD</sequence>
<reference evidence="5" key="1">
    <citation type="submission" date="2021-02" db="EMBL/GenBank/DDBJ databases">
        <title>First Annotated Genome of the Yellow-green Alga Tribonema minus.</title>
        <authorList>
            <person name="Mahan K.M."/>
        </authorList>
    </citation>
    <scope>NUCLEOTIDE SEQUENCE</scope>
    <source>
        <strain evidence="5">UTEX B ZZ1240</strain>
    </source>
</reference>
<dbReference type="Gene3D" id="3.90.1750.10">
    <property type="entry name" value="Hect, E3 ligase catalytic domains"/>
    <property type="match status" value="1"/>
</dbReference>
<evidence type="ECO:0000256" key="2">
    <source>
        <dbReference type="ARBA" id="ARBA00022786"/>
    </source>
</evidence>
<evidence type="ECO:0000313" key="6">
    <source>
        <dbReference type="Proteomes" id="UP000664859"/>
    </source>
</evidence>
<evidence type="ECO:0000313" key="5">
    <source>
        <dbReference type="EMBL" id="KAG5191889.1"/>
    </source>
</evidence>
<keyword evidence="2 3" id="KW-0833">Ubl conjugation pathway</keyword>
<dbReference type="Proteomes" id="UP000664859">
    <property type="component" value="Unassembled WGS sequence"/>
</dbReference>
<organism evidence="5 6">
    <name type="scientific">Tribonema minus</name>
    <dbReference type="NCBI Taxonomy" id="303371"/>
    <lineage>
        <taxon>Eukaryota</taxon>
        <taxon>Sar</taxon>
        <taxon>Stramenopiles</taxon>
        <taxon>Ochrophyta</taxon>
        <taxon>PX clade</taxon>
        <taxon>Xanthophyceae</taxon>
        <taxon>Tribonematales</taxon>
        <taxon>Tribonemataceae</taxon>
        <taxon>Tribonema</taxon>
    </lineage>
</organism>
<dbReference type="SMART" id="SM00119">
    <property type="entry name" value="HECTc"/>
    <property type="match status" value="1"/>
</dbReference>
<dbReference type="AlphaFoldDB" id="A0A836CNJ7"/>
<evidence type="ECO:0000259" key="4">
    <source>
        <dbReference type="PROSITE" id="PS50237"/>
    </source>
</evidence>
<keyword evidence="6" id="KW-1185">Reference proteome</keyword>
<accession>A0A836CNJ7</accession>
<dbReference type="GO" id="GO:0061630">
    <property type="term" value="F:ubiquitin protein ligase activity"/>
    <property type="evidence" value="ECO:0007669"/>
    <property type="project" value="InterPro"/>
</dbReference>
<dbReference type="PROSITE" id="PS50237">
    <property type="entry name" value="HECT"/>
    <property type="match status" value="1"/>
</dbReference>
<dbReference type="EMBL" id="JAFCMP010000013">
    <property type="protein sequence ID" value="KAG5191889.1"/>
    <property type="molecule type" value="Genomic_DNA"/>
</dbReference>
<feature type="domain" description="HECT" evidence="4">
    <location>
        <begin position="225"/>
        <end position="633"/>
    </location>
</feature>
<keyword evidence="1" id="KW-0808">Transferase</keyword>
<dbReference type="GO" id="GO:0000209">
    <property type="term" value="P:protein polyubiquitination"/>
    <property type="evidence" value="ECO:0007669"/>
    <property type="project" value="TreeGrafter"/>
</dbReference>
<protein>
    <recommendedName>
        <fullName evidence="4">HECT domain-containing protein</fullName>
    </recommendedName>
</protein>
<dbReference type="Gene3D" id="3.30.2410.10">
    <property type="entry name" value="Hect, E3 ligase catalytic domain"/>
    <property type="match status" value="1"/>
</dbReference>
<dbReference type="OrthoDB" id="271273at2759"/>
<dbReference type="Pfam" id="PF00632">
    <property type="entry name" value="HECT"/>
    <property type="match status" value="1"/>
</dbReference>
<dbReference type="GO" id="GO:0043161">
    <property type="term" value="P:proteasome-mediated ubiquitin-dependent protein catabolic process"/>
    <property type="evidence" value="ECO:0007669"/>
    <property type="project" value="TreeGrafter"/>
</dbReference>
<feature type="active site" description="Glycyl thioester intermediate" evidence="3">
    <location>
        <position position="607"/>
    </location>
</feature>
<dbReference type="InterPro" id="IPR035983">
    <property type="entry name" value="Hect_E3_ubiquitin_ligase"/>
</dbReference>
<name>A0A836CNJ7_9STRA</name>
<dbReference type="PANTHER" id="PTHR45670:SF1">
    <property type="entry name" value="E3 UBIQUITIN-PROTEIN LIGASE HECTD1"/>
    <property type="match status" value="1"/>
</dbReference>
<gene>
    <name evidence="5" type="ORF">JKP88DRAFT_294683</name>
</gene>
<dbReference type="PANTHER" id="PTHR45670">
    <property type="entry name" value="E3 UBIQUITIN-PROTEIN LIGASE TRIP12"/>
    <property type="match status" value="1"/>
</dbReference>
<dbReference type="InterPro" id="IPR000569">
    <property type="entry name" value="HECT_dom"/>
</dbReference>
<proteinExistence type="predicted"/>
<dbReference type="InterPro" id="IPR045322">
    <property type="entry name" value="HECTD1/TRIP12-like"/>
</dbReference>
<comment type="caution">
    <text evidence="5">The sequence shown here is derived from an EMBL/GenBank/DDBJ whole genome shotgun (WGS) entry which is preliminary data.</text>
</comment>
<dbReference type="SUPFAM" id="SSF56204">
    <property type="entry name" value="Hect, E3 ligase catalytic domain"/>
    <property type="match status" value="1"/>
</dbReference>
<evidence type="ECO:0000256" key="3">
    <source>
        <dbReference type="PROSITE-ProRule" id="PRU00104"/>
    </source>
</evidence>